<evidence type="ECO:0000256" key="1">
    <source>
        <dbReference type="SAM" id="SignalP"/>
    </source>
</evidence>
<reference evidence="2 3" key="1">
    <citation type="submission" date="2020-02" db="EMBL/GenBank/DDBJ databases">
        <title>Genomic and physiological characterization of two novel Nitrospinaceae genera.</title>
        <authorList>
            <person name="Mueller A.J."/>
            <person name="Jung M.-Y."/>
            <person name="Strachan C.R."/>
            <person name="Herbold C.W."/>
            <person name="Kirkegaard R.H."/>
            <person name="Daims H."/>
        </authorList>
    </citation>
    <scope>NUCLEOTIDE SEQUENCE [LARGE SCALE GENOMIC DNA]</scope>
    <source>
        <strain evidence="2">EB</strain>
    </source>
</reference>
<evidence type="ECO:0000313" key="2">
    <source>
        <dbReference type="EMBL" id="QPJ61867.1"/>
    </source>
</evidence>
<name>A0A7T0BWP0_9BACT</name>
<feature type="chain" id="PRO_5032795796" evidence="1">
    <location>
        <begin position="28"/>
        <end position="438"/>
    </location>
</feature>
<evidence type="ECO:0000313" key="3">
    <source>
        <dbReference type="Proteomes" id="UP000594688"/>
    </source>
</evidence>
<keyword evidence="1" id="KW-0732">Signal</keyword>
<gene>
    <name evidence="2" type="ORF">G3M70_08260</name>
</gene>
<feature type="signal peptide" evidence="1">
    <location>
        <begin position="1"/>
        <end position="27"/>
    </location>
</feature>
<dbReference type="EMBL" id="CP048685">
    <property type="protein sequence ID" value="QPJ61867.1"/>
    <property type="molecule type" value="Genomic_DNA"/>
</dbReference>
<accession>A0A7T0BWP0</accession>
<dbReference type="Proteomes" id="UP000594688">
    <property type="component" value="Chromosome"/>
</dbReference>
<dbReference type="AlphaFoldDB" id="A0A7T0BWP0"/>
<protein>
    <submittedName>
        <fullName evidence="2">Uncharacterized protein</fullName>
    </submittedName>
</protein>
<organism evidence="2 3">
    <name type="scientific">Candidatus Nitronauta litoralis</name>
    <dbReference type="NCBI Taxonomy" id="2705533"/>
    <lineage>
        <taxon>Bacteria</taxon>
        <taxon>Pseudomonadati</taxon>
        <taxon>Nitrospinota/Tectimicrobiota group</taxon>
        <taxon>Nitrospinota</taxon>
        <taxon>Nitrospinia</taxon>
        <taxon>Nitrospinales</taxon>
        <taxon>Nitrospinaceae</taxon>
        <taxon>Candidatus Nitronauta</taxon>
    </lineage>
</organism>
<proteinExistence type="predicted"/>
<dbReference type="KEGG" id="nli:G3M70_08260"/>
<sequence>MKFYILRRIVPVLAIVFLCTPLSATQAAELSDPFNRLIVVKRDIEKRHGKVFLQCFPFLKNIGDNQTQTEWVKRCAQGAQTLSDALKEAPGSGVKEFGISTRFLSTGGFYSLLVKWDASRDQMVEALKASSRAGEREKLFKKVDGFKRTILTNFAFSELYCTKTISNEECLKGYETLASVTPTDKLQKKQWGSVVISDTLTPGEDPTLLLLRHDQAADAMKDRLLNNKAQSFWDKRRKVYEEMDEKFGEAFRRKLQAPNVFCDPELNREECLQGARTLHTLADKLADRPWGKIWINRHNTILYSDYESAIRFDIQPAEALKFFSNKVTRAEVESNVTKAEDFEKKLKNNSTGLRAVCDLRGIESKLCLEGFEQFVQFVKSNREFKVPAPWETIMFVDGRQLGRVNFALNSSSRSSYLYFNARSGFNGLSAFLKQTKNN</sequence>